<evidence type="ECO:0000313" key="9">
    <source>
        <dbReference type="Proteomes" id="UP000009376"/>
    </source>
</evidence>
<reference evidence="8 9" key="1">
    <citation type="journal article" date="2010" name="Proc. Natl. Acad. Sci. U.S.A.">
        <title>Enigmatic, ultrasmall, uncultivated Archaea.</title>
        <authorList>
            <person name="Baker B.J."/>
            <person name="Comolli L.R."/>
            <person name="Dick G.J."/>
            <person name="Hauser L.J."/>
            <person name="Hyatt D."/>
            <person name="Dill B.D."/>
            <person name="Land M.L."/>
            <person name="Verberkmoes N.C."/>
            <person name="Hettich R.L."/>
            <person name="Banfield J.F."/>
        </authorList>
    </citation>
    <scope>NUCLEOTIDE SEQUENCE [LARGE SCALE GENOMIC DNA]</scope>
</reference>
<dbReference type="EMBL" id="GG745545">
    <property type="protein sequence ID" value="EFD93163.1"/>
    <property type="molecule type" value="Genomic_DNA"/>
</dbReference>
<evidence type="ECO:0000256" key="1">
    <source>
        <dbReference type="ARBA" id="ARBA00004651"/>
    </source>
</evidence>
<evidence type="ECO:0000256" key="6">
    <source>
        <dbReference type="SAM" id="Phobius"/>
    </source>
</evidence>
<dbReference type="AlphaFoldDB" id="D6GUA7"/>
<keyword evidence="4 6" id="KW-1133">Transmembrane helix</keyword>
<dbReference type="Pfam" id="PF00482">
    <property type="entry name" value="T2SSF"/>
    <property type="match status" value="1"/>
</dbReference>
<feature type="transmembrane region" description="Helical" evidence="6">
    <location>
        <begin position="240"/>
        <end position="263"/>
    </location>
</feature>
<protein>
    <submittedName>
        <fullName evidence="8">Type II secretion system protein</fullName>
    </submittedName>
</protein>
<keyword evidence="3 6" id="KW-0812">Transmembrane</keyword>
<gene>
    <name evidence="8" type="ORF">BJBARM5_0032</name>
</gene>
<name>D6GUA7_PARA5</name>
<sequence length="298" mass="32722">MATKIPAVIISPEKALFFGKKFKKLAFNFKGIVPTLKQELIQASMSIDYLDYIAAGIVVALVLVGLMAGVSGLIILIAIKKNLLTIKIEAILPVLIFVVPAVYFFYFLNFPKLQAVKRTKLIEEQVVFAIREIMIKVGSGVPIFNALLDVANGNYGIISDEFKLAVEEIESGVPQNDALDHLARRVPSQSLRRAIDIILNAIKSGSDIAGTLELINDMLIKKQQSDMKSYAGELTPMSMAYMLISVVVPSLGMSVFVILGSLAHFNTKAIIYIIPPFLLIFQIFFMGMVGNRRPSIGV</sequence>
<evidence type="ECO:0000256" key="5">
    <source>
        <dbReference type="ARBA" id="ARBA00023136"/>
    </source>
</evidence>
<feature type="transmembrane region" description="Helical" evidence="6">
    <location>
        <begin position="91"/>
        <end position="110"/>
    </location>
</feature>
<comment type="subcellular location">
    <subcellularLocation>
        <location evidence="1">Cell membrane</location>
        <topology evidence="1">Multi-pass membrane protein</topology>
    </subcellularLocation>
</comment>
<evidence type="ECO:0000259" key="7">
    <source>
        <dbReference type="Pfam" id="PF00482"/>
    </source>
</evidence>
<feature type="domain" description="Type II secretion system protein GspF" evidence="7">
    <location>
        <begin position="130"/>
        <end position="254"/>
    </location>
</feature>
<organism evidence="8 9">
    <name type="scientific">Candidatus Parvarchaeum acidophilus ARMAN-5</name>
    <dbReference type="NCBI Taxonomy" id="662762"/>
    <lineage>
        <taxon>Archaea</taxon>
        <taxon>Candidatus Parvarchaeota</taxon>
        <taxon>Candidatus Parvarchaeum</taxon>
    </lineage>
</organism>
<evidence type="ECO:0000313" key="8">
    <source>
        <dbReference type="EMBL" id="EFD93163.1"/>
    </source>
</evidence>
<dbReference type="PANTHER" id="PTHR35007">
    <property type="entry name" value="INTEGRAL MEMBRANE PROTEIN-RELATED"/>
    <property type="match status" value="1"/>
</dbReference>
<dbReference type="PANTHER" id="PTHR35007:SF2">
    <property type="entry name" value="PILUS ASSEMBLE PROTEIN"/>
    <property type="match status" value="1"/>
</dbReference>
<keyword evidence="2" id="KW-1003">Cell membrane</keyword>
<dbReference type="Proteomes" id="UP000009376">
    <property type="component" value="Unassembled WGS sequence"/>
</dbReference>
<keyword evidence="5 6" id="KW-0472">Membrane</keyword>
<evidence type="ECO:0000256" key="3">
    <source>
        <dbReference type="ARBA" id="ARBA00022692"/>
    </source>
</evidence>
<dbReference type="InterPro" id="IPR018076">
    <property type="entry name" value="T2SS_GspF_dom"/>
</dbReference>
<feature type="transmembrane region" description="Helical" evidence="6">
    <location>
        <begin position="52"/>
        <end position="79"/>
    </location>
</feature>
<evidence type="ECO:0000256" key="4">
    <source>
        <dbReference type="ARBA" id="ARBA00022989"/>
    </source>
</evidence>
<evidence type="ECO:0000256" key="2">
    <source>
        <dbReference type="ARBA" id="ARBA00022475"/>
    </source>
</evidence>
<proteinExistence type="predicted"/>
<dbReference type="GO" id="GO:0005886">
    <property type="term" value="C:plasma membrane"/>
    <property type="evidence" value="ECO:0007669"/>
    <property type="project" value="UniProtKB-SubCell"/>
</dbReference>
<accession>D6GUA7</accession>
<feature type="transmembrane region" description="Helical" evidence="6">
    <location>
        <begin position="269"/>
        <end position="289"/>
    </location>
</feature>